<protein>
    <recommendedName>
        <fullName evidence="1">H/ACA ribonucleoprotein complex subunit</fullName>
    </recommendedName>
</protein>
<dbReference type="InterPro" id="IPR007504">
    <property type="entry name" value="H/ACA_rnp_Gar1/Naf1"/>
</dbReference>
<dbReference type="GO" id="GO:0005730">
    <property type="term" value="C:nucleolus"/>
    <property type="evidence" value="ECO:0007669"/>
    <property type="project" value="UniProtKB-SubCell"/>
</dbReference>
<dbReference type="VEuPathDB" id="MicrosporidiaDB:HERIO_1616"/>
<dbReference type="Pfam" id="PF04410">
    <property type="entry name" value="Gar1"/>
    <property type="match status" value="1"/>
</dbReference>
<keyword evidence="1" id="KW-0687">Ribonucleoprotein</keyword>
<keyword evidence="1" id="KW-0690">Ribosome biogenesis</keyword>
<dbReference type="GO" id="GO:0006364">
    <property type="term" value="P:rRNA processing"/>
    <property type="evidence" value="ECO:0007669"/>
    <property type="project" value="UniProtKB-KW"/>
</dbReference>
<reference evidence="2 3" key="1">
    <citation type="journal article" date="2017" name="Environ. Microbiol.">
        <title>Decay of the glycolytic pathway and adaptation to intranuclear parasitism within Enterocytozoonidae microsporidia.</title>
        <authorList>
            <person name="Wiredu Boakye D."/>
            <person name="Jaroenlak P."/>
            <person name="Prachumwat A."/>
            <person name="Williams T.A."/>
            <person name="Bateman K.S."/>
            <person name="Itsathitphaisarn O."/>
            <person name="Sritunyalucksana K."/>
            <person name="Paszkiewicz K.H."/>
            <person name="Moore K.A."/>
            <person name="Stentiford G.D."/>
            <person name="Williams B.A."/>
        </authorList>
    </citation>
    <scope>NUCLEOTIDE SEQUENCE [LARGE SCALE GENOMIC DNA]</scope>
    <source>
        <strain evidence="3">canceri</strain>
    </source>
</reference>
<dbReference type="GO" id="GO:0001522">
    <property type="term" value="P:pseudouridine synthesis"/>
    <property type="evidence" value="ECO:0007669"/>
    <property type="project" value="InterPro"/>
</dbReference>
<dbReference type="VEuPathDB" id="MicrosporidiaDB:A0H76_2938"/>
<accession>A0A1X0QJ43</accession>
<dbReference type="AlphaFoldDB" id="A0A1X0QJ43"/>
<gene>
    <name evidence="2" type="primary">GAR1</name>
    <name evidence="2" type="ORF">A0H76_2938</name>
</gene>
<keyword evidence="1" id="KW-0539">Nucleus</keyword>
<organism evidence="2 3">
    <name type="scientific">Hepatospora eriocheir</name>
    <dbReference type="NCBI Taxonomy" id="1081669"/>
    <lineage>
        <taxon>Eukaryota</taxon>
        <taxon>Fungi</taxon>
        <taxon>Fungi incertae sedis</taxon>
        <taxon>Microsporidia</taxon>
        <taxon>Hepatosporidae</taxon>
        <taxon>Hepatospora</taxon>
    </lineage>
</organism>
<dbReference type="InterPro" id="IPR009000">
    <property type="entry name" value="Transl_B-barrel_sf"/>
</dbReference>
<sequence length="115" mass="13345">MFKKNYKKQSFSSDSIKMGKFVHQCENLGVIKLICKDIPYPNSPVLFSKKEIGKIDDVFGRVDDVYASIKLKDDSQANRYFVKDAIFDGYSAKFLSRTRFKSRTTVEKEKITKQK</sequence>
<feature type="non-terminal residue" evidence="2">
    <location>
        <position position="115"/>
    </location>
</feature>
<name>A0A1X0QJ43_9MICR</name>
<comment type="subunit">
    <text evidence="1">Component of the small nucleolar ribonucleoprotein particles containing H/ACA-type snoRNAs (H/ACA snoRNPs).</text>
</comment>
<dbReference type="SUPFAM" id="SSF50447">
    <property type="entry name" value="Translation proteins"/>
    <property type="match status" value="1"/>
</dbReference>
<dbReference type="GO" id="GO:1990904">
    <property type="term" value="C:ribonucleoprotein complex"/>
    <property type="evidence" value="ECO:0007669"/>
    <property type="project" value="UniProtKB-KW"/>
</dbReference>
<dbReference type="GO" id="GO:0003723">
    <property type="term" value="F:RNA binding"/>
    <property type="evidence" value="ECO:0007669"/>
    <property type="project" value="UniProtKB-KW"/>
</dbReference>
<dbReference type="Proteomes" id="UP000192501">
    <property type="component" value="Unassembled WGS sequence"/>
</dbReference>
<comment type="similarity">
    <text evidence="1">Belongs to the GAR1 family.</text>
</comment>
<dbReference type="Gene3D" id="2.40.10.230">
    <property type="entry name" value="Probable tRNA pseudouridine synthase domain"/>
    <property type="match status" value="1"/>
</dbReference>
<evidence type="ECO:0000313" key="2">
    <source>
        <dbReference type="EMBL" id="ORD99781.1"/>
    </source>
</evidence>
<proteinExistence type="inferred from homology"/>
<evidence type="ECO:0000313" key="3">
    <source>
        <dbReference type="Proteomes" id="UP000192501"/>
    </source>
</evidence>
<comment type="subcellular location">
    <subcellularLocation>
        <location evidence="1">Nucleus</location>
        <location evidence="1">Nucleolus</location>
    </subcellularLocation>
</comment>
<comment type="caution">
    <text evidence="2">The sequence shown here is derived from an EMBL/GenBank/DDBJ whole genome shotgun (WGS) entry which is preliminary data.</text>
</comment>
<keyword evidence="1" id="KW-0698">rRNA processing</keyword>
<keyword evidence="1" id="KW-0694">RNA-binding</keyword>
<evidence type="ECO:0000256" key="1">
    <source>
        <dbReference type="RuleBase" id="RU364004"/>
    </source>
</evidence>
<dbReference type="InterPro" id="IPR038664">
    <property type="entry name" value="Gar1/Naf1_Cbf5-bd_sf"/>
</dbReference>
<comment type="function">
    <text evidence="1">Required for ribosome biogenesis. Part of a complex which catalyzes pseudouridylation of rRNA. This involves the isomerization of uridine such that the ribose is subsequently attached to C5, instead of the normal N1. Pseudouridine ("psi") residues may serve to stabilize the conformation of rRNAs.</text>
</comment>
<dbReference type="EMBL" id="LTAI01000113">
    <property type="protein sequence ID" value="ORD99781.1"/>
    <property type="molecule type" value="Genomic_DNA"/>
</dbReference>